<accession>A0ACA9MCE9</accession>
<reference evidence="1" key="1">
    <citation type="submission" date="2021-06" db="EMBL/GenBank/DDBJ databases">
        <authorList>
            <person name="Kallberg Y."/>
            <person name="Tangrot J."/>
            <person name="Rosling A."/>
        </authorList>
    </citation>
    <scope>NUCLEOTIDE SEQUENCE</scope>
    <source>
        <strain evidence="1">CL356</strain>
    </source>
</reference>
<dbReference type="Proteomes" id="UP000789525">
    <property type="component" value="Unassembled WGS sequence"/>
</dbReference>
<organism evidence="1 2">
    <name type="scientific">Acaulospora colombiana</name>
    <dbReference type="NCBI Taxonomy" id="27376"/>
    <lineage>
        <taxon>Eukaryota</taxon>
        <taxon>Fungi</taxon>
        <taxon>Fungi incertae sedis</taxon>
        <taxon>Mucoromycota</taxon>
        <taxon>Glomeromycotina</taxon>
        <taxon>Glomeromycetes</taxon>
        <taxon>Diversisporales</taxon>
        <taxon>Acaulosporaceae</taxon>
        <taxon>Acaulospora</taxon>
    </lineage>
</organism>
<proteinExistence type="predicted"/>
<keyword evidence="2" id="KW-1185">Reference proteome</keyword>
<feature type="non-terminal residue" evidence="1">
    <location>
        <position position="816"/>
    </location>
</feature>
<name>A0ACA9MCE9_9GLOM</name>
<dbReference type="EMBL" id="CAJVPT010011607">
    <property type="protein sequence ID" value="CAG8580452.1"/>
    <property type="molecule type" value="Genomic_DNA"/>
</dbReference>
<evidence type="ECO:0000313" key="1">
    <source>
        <dbReference type="EMBL" id="CAG8580452.1"/>
    </source>
</evidence>
<comment type="caution">
    <text evidence="1">The sequence shown here is derived from an EMBL/GenBank/DDBJ whole genome shotgun (WGS) entry which is preliminary data.</text>
</comment>
<protein>
    <submittedName>
        <fullName evidence="1">9136_t:CDS:1</fullName>
    </submittedName>
</protein>
<sequence length="816" mass="91296">MSNGTRGREPAKPAQSLSLDLSHHIKGCYRLIKLVVDDGLGDSGEPESKVPERNVLTCLAVQKTIVDQESIRRYIDVVSPGSYRSTSRIDFNGLDKLTMKPRGVYGSISSLVTFLLNIDSIDSEIASLLCEPRDESSGITRPVLSTGIYLLDGRHIKDDLSFIIFWPEDDIWDDEAELEASDNRTIFMRYLQKLSDQLICLISDEDAANLALEGNQTSNTIAGTHTNGDINSDKGSTNAFEEAEPDHKAGPIYETISIKHLISTQPNSSPPGYPSHLPSYLLDPRIVGGEAVHGILLTSYLAEAFLFLNEQLTRFNSGKQGYQVDIDESIDEQSITILMQMDFVKARCGDLESRWKAYKEKLKSNLEASYASNLGDRMAGVHGIERALTVWMIYKVSEFHPGWVLGDLLRRVSNSEDTPVDLESARARIEVLFNDYYDIKLEALAELKIRINQLEQDQERAYNNSKSSLKHQVNLVDEKTIEATSEDSLTLSDSCFRILVRRTMAPFKALKALFCPVAGSKGIEGTPGGTTRKQSSTNARGLRKLLGRTEKRKQQIFDDKRSNPSLIDSLWTIILEQSERTGQRLKDALRRRYEEELKRVFNKEVKQNEVQVTQTLPRPTIRIKRIQISPQDDLVFNEGSSKSFERCQSKSKSSSSRYQPSGHLAVHSSARYYVTFKAALDFTKNIGSSIGRYVSKKAFYVEEPGQQANFAIDESSCSLALLSRSDTSLQLHRFKYDVDNATLSPYGSPADLTRWYPRGVPKISELLFIGGPEEELLLVDESATFSRPLIALIYFGSTCLTIALGFNALAGIPLDK</sequence>
<gene>
    <name evidence="1" type="ORF">ACOLOM_LOCUS5949</name>
</gene>
<evidence type="ECO:0000313" key="2">
    <source>
        <dbReference type="Proteomes" id="UP000789525"/>
    </source>
</evidence>